<keyword evidence="3 5" id="KW-0687">Ribonucleoprotein</keyword>
<keyword evidence="5" id="KW-0699">rRNA-binding</keyword>
<keyword evidence="5" id="KW-0694">RNA-binding</keyword>
<evidence type="ECO:0000256" key="2">
    <source>
        <dbReference type="ARBA" id="ARBA00022980"/>
    </source>
</evidence>
<gene>
    <name evidence="5" type="primary">rpl15</name>
    <name evidence="7" type="ordered locus">Pyrfu_1681</name>
</gene>
<dbReference type="EMBL" id="CP002838">
    <property type="protein sequence ID" value="AEM39537.1"/>
    <property type="molecule type" value="Genomic_DNA"/>
</dbReference>
<dbReference type="STRING" id="694429.Pyrfu_1681"/>
<dbReference type="InterPro" id="IPR021131">
    <property type="entry name" value="Ribosomal_uL15/eL18"/>
</dbReference>
<feature type="domain" description="Large ribosomal subunit protein uL15/eL18" evidence="6">
    <location>
        <begin position="76"/>
        <end position="147"/>
    </location>
</feature>
<dbReference type="HOGENOM" id="CLU_109163_0_0_2"/>
<evidence type="ECO:0000256" key="5">
    <source>
        <dbReference type="HAMAP-Rule" id="MF_01341"/>
    </source>
</evidence>
<dbReference type="AlphaFoldDB" id="G0ECG7"/>
<dbReference type="InParanoid" id="G0ECG7"/>
<dbReference type="GO" id="GO:0022625">
    <property type="term" value="C:cytosolic large ribosomal subunit"/>
    <property type="evidence" value="ECO:0007669"/>
    <property type="project" value="TreeGrafter"/>
</dbReference>
<dbReference type="GO" id="GO:0003735">
    <property type="term" value="F:structural constituent of ribosome"/>
    <property type="evidence" value="ECO:0007669"/>
    <property type="project" value="InterPro"/>
</dbReference>
<evidence type="ECO:0000313" key="8">
    <source>
        <dbReference type="Proteomes" id="UP000001037"/>
    </source>
</evidence>
<evidence type="ECO:0000256" key="4">
    <source>
        <dbReference type="ARBA" id="ARBA00035200"/>
    </source>
</evidence>
<dbReference type="GO" id="GO:0006412">
    <property type="term" value="P:translation"/>
    <property type="evidence" value="ECO:0007669"/>
    <property type="project" value="UniProtKB-UniRule"/>
</dbReference>
<protein>
    <recommendedName>
        <fullName evidence="4 5">Large ribosomal subunit protein uL15</fullName>
    </recommendedName>
</protein>
<evidence type="ECO:0000313" key="7">
    <source>
        <dbReference type="EMBL" id="AEM39537.1"/>
    </source>
</evidence>
<dbReference type="PANTHER" id="PTHR11721">
    <property type="entry name" value="60S RIBOSOMAL PROTEIN L27A"/>
    <property type="match status" value="1"/>
</dbReference>
<comment type="subunit">
    <text evidence="5">Part of the 50S ribosomal subunit.</text>
</comment>
<dbReference type="HAMAP" id="MF_01341">
    <property type="entry name" value="Ribosomal_uL15"/>
    <property type="match status" value="1"/>
</dbReference>
<comment type="similarity">
    <text evidence="1 5">Belongs to the universal ribosomal protein uL15 family.</text>
</comment>
<organism evidence="7 8">
    <name type="scientific">Pyrolobus fumarii (strain DSM 11204 / 1A)</name>
    <dbReference type="NCBI Taxonomy" id="694429"/>
    <lineage>
        <taxon>Archaea</taxon>
        <taxon>Thermoproteota</taxon>
        <taxon>Thermoprotei</taxon>
        <taxon>Desulfurococcales</taxon>
        <taxon>Pyrodictiaceae</taxon>
        <taxon>Pyrolobus</taxon>
    </lineage>
</organism>
<dbReference type="InterPro" id="IPR036227">
    <property type="entry name" value="Ribosomal_uL15/eL18_sf"/>
</dbReference>
<dbReference type="Gene3D" id="4.10.990.10">
    <property type="match status" value="1"/>
</dbReference>
<keyword evidence="2 5" id="KW-0689">Ribosomal protein</keyword>
<dbReference type="Proteomes" id="UP000001037">
    <property type="component" value="Chromosome"/>
</dbReference>
<accession>G0ECG7</accession>
<dbReference type="GO" id="GO:0019843">
    <property type="term" value="F:rRNA binding"/>
    <property type="evidence" value="ECO:0007669"/>
    <property type="project" value="UniProtKB-UniRule"/>
</dbReference>
<dbReference type="SUPFAM" id="SSF52080">
    <property type="entry name" value="Ribosomal proteins L15p and L18e"/>
    <property type="match status" value="1"/>
</dbReference>
<dbReference type="KEGG" id="pfm:Pyrfu_1681"/>
<dbReference type="InterPro" id="IPR027386">
    <property type="entry name" value="Rbsml_uL15_N"/>
</dbReference>
<proteinExistence type="inferred from homology"/>
<dbReference type="Pfam" id="PF00828">
    <property type="entry name" value="Ribosomal_L27A"/>
    <property type="match status" value="1"/>
</dbReference>
<reference evidence="7 8" key="1">
    <citation type="journal article" date="2011" name="Stand. Genomic Sci.">
        <title>Complete genome sequence of the hyperthermophilic chemolithoautotroph Pyrolobus fumarii type strain (1A).</title>
        <authorList>
            <person name="Anderson I."/>
            <person name="Goker M."/>
            <person name="Nolan M."/>
            <person name="Lucas S."/>
            <person name="Hammon N."/>
            <person name="Deshpande S."/>
            <person name="Cheng J.F."/>
            <person name="Tapia R."/>
            <person name="Han C."/>
            <person name="Goodwin L."/>
            <person name="Pitluck S."/>
            <person name="Huntemann M."/>
            <person name="Liolios K."/>
            <person name="Ivanova N."/>
            <person name="Pagani I."/>
            <person name="Mavromatis K."/>
            <person name="Ovchinikova G."/>
            <person name="Pati A."/>
            <person name="Chen A."/>
            <person name="Palaniappan K."/>
            <person name="Land M."/>
            <person name="Hauser L."/>
            <person name="Brambilla E.M."/>
            <person name="Huber H."/>
            <person name="Yasawong M."/>
            <person name="Rohde M."/>
            <person name="Spring S."/>
            <person name="Abt B."/>
            <person name="Sikorski J."/>
            <person name="Wirth R."/>
            <person name="Detter J.C."/>
            <person name="Woyke T."/>
            <person name="Bristow J."/>
            <person name="Eisen J.A."/>
            <person name="Markowitz V."/>
            <person name="Hugenholtz P."/>
            <person name="Kyrpides N.C."/>
            <person name="Klenk H.P."/>
            <person name="Lapidus A."/>
        </authorList>
    </citation>
    <scope>NUCLEOTIDE SEQUENCE [LARGE SCALE GENOMIC DNA]</scope>
    <source>
        <strain evidence="8">DSM 11204 / 1A</strain>
    </source>
</reference>
<evidence type="ECO:0000259" key="6">
    <source>
        <dbReference type="Pfam" id="PF00828"/>
    </source>
</evidence>
<dbReference type="eggNOG" id="arCOG00779">
    <property type="taxonomic scope" value="Archaea"/>
</dbReference>
<evidence type="ECO:0000256" key="1">
    <source>
        <dbReference type="ARBA" id="ARBA00007320"/>
    </source>
</evidence>
<sequence>MVMVVRRRKKSRKLRGRTRSMGWGRIGQHRGSGARGGFGAAGMHKHMWTWVVKYAPTWFGKHGFNRPPELVAQPREINVGELDELVDKLLREGLAREENGKIVVNLAELGYNTLLGKGKVSRPLRVIVPRATEKAIEKIKAAGGEVVILGEGEEGA</sequence>
<keyword evidence="8" id="KW-1185">Reference proteome</keyword>
<name>G0ECG7_PYRF1</name>
<evidence type="ECO:0000256" key="3">
    <source>
        <dbReference type="ARBA" id="ARBA00023274"/>
    </source>
</evidence>
<comment type="function">
    <text evidence="5">Binds to the 23S rRNA.</text>
</comment>
<dbReference type="Gene3D" id="3.100.10.10">
    <property type="match status" value="1"/>
</dbReference>
<dbReference type="InterPro" id="IPR030878">
    <property type="entry name" value="Ribosomal_uL15"/>
</dbReference>
<dbReference type="FunCoup" id="G0ECG7">
    <property type="interactions" value="176"/>
</dbReference>
<dbReference type="PANTHER" id="PTHR11721:SF3">
    <property type="entry name" value="LARGE RIBOSOMAL SUBUNIT PROTEIN UL15"/>
    <property type="match status" value="1"/>
</dbReference>